<dbReference type="InterPro" id="IPR032269">
    <property type="entry name" value="DUF4833"/>
</dbReference>
<dbReference type="OMA" id="CHFPARA"/>
<dbReference type="Gene3D" id="3.30.1520.10">
    <property type="entry name" value="Phox-like domain"/>
    <property type="match status" value="1"/>
</dbReference>
<dbReference type="Gene3D" id="3.30.530.20">
    <property type="match status" value="1"/>
</dbReference>
<dbReference type="InParanoid" id="T0PSG1"/>
<dbReference type="RefSeq" id="XP_008621385.1">
    <property type="nucleotide sequence ID" value="XM_008623163.1"/>
</dbReference>
<dbReference type="Proteomes" id="UP000030762">
    <property type="component" value="Unassembled WGS sequence"/>
</dbReference>
<keyword evidence="3" id="KW-1185">Reference proteome</keyword>
<evidence type="ECO:0000259" key="1">
    <source>
        <dbReference type="PROSITE" id="PS50195"/>
    </source>
</evidence>
<dbReference type="SUPFAM" id="SSF64268">
    <property type="entry name" value="PX domain"/>
    <property type="match status" value="1"/>
</dbReference>
<sequence>MMTGIATTETAPDSILCKSCKQLVHLDDLGDHDCSGPLLSRANTGFKLHEVLPPVPPLSVPRPLPSMAQPSPTKSLTPRSSVTEWASLIQARIAKVLVTAEGYAAYVIVTTLWPNGPEFTVERRYREFHALAETLYAMHPSSALQQRLPPKLYCQQTRSLSDGFLLRRKVGLEGFLVAAIDMFLNPSSAGPSAKRTLTQLHVLNTFLGLPAAKDVHGAMQELKMLSSAHGWTLVHAPSLLDSLYEKTIDGFMSLKRTTTLPFPARAVFDLLTAHPGSAFAASTNPFLVHGAIVRRESNHVWVEHRLYRTFWGCPHEELHSLKSWRLETDGTIVIVTLPAPASDVPTASRHRRVDCVLQGYLIRPMEKNACHVTMVLQMDYRRFFGSFVRPARTLLLRHAAELSAIQTHLQRSFDAAHYEALGPLVSADGLKALELHLADTQSLSTMDKDPKVYVVCQQIEPMFCLLVHKNSNRNALVLKLNIDLRSHDDALRLHPKEPLLAEWIMFEKKNNPRKELSAIERNTTYQFSTRAIGQGVFLVAFSMLRGKEFQLRVGKDAGYNLYSTVKGKPNVLVKRLYLTFAPSLVGLGTLESVQIVGDIASELVVLK</sequence>
<dbReference type="GO" id="GO:0035091">
    <property type="term" value="F:phosphatidylinositol binding"/>
    <property type="evidence" value="ECO:0007669"/>
    <property type="project" value="InterPro"/>
</dbReference>
<dbReference type="PROSITE" id="PS50195">
    <property type="entry name" value="PX"/>
    <property type="match status" value="1"/>
</dbReference>
<dbReference type="SUPFAM" id="SSF55961">
    <property type="entry name" value="Bet v1-like"/>
    <property type="match status" value="1"/>
</dbReference>
<reference evidence="2 3" key="1">
    <citation type="submission" date="2012-04" db="EMBL/GenBank/DDBJ databases">
        <title>The Genome Sequence of Saprolegnia declina VS20.</title>
        <authorList>
            <consortium name="The Broad Institute Genome Sequencing Platform"/>
            <person name="Russ C."/>
            <person name="Nusbaum C."/>
            <person name="Tyler B."/>
            <person name="van West P."/>
            <person name="Dieguez-Uribeondo J."/>
            <person name="de Bruijn I."/>
            <person name="Tripathy S."/>
            <person name="Jiang R."/>
            <person name="Young S.K."/>
            <person name="Zeng Q."/>
            <person name="Gargeya S."/>
            <person name="Fitzgerald M."/>
            <person name="Haas B."/>
            <person name="Abouelleil A."/>
            <person name="Alvarado L."/>
            <person name="Arachchi H.M."/>
            <person name="Berlin A."/>
            <person name="Chapman S.B."/>
            <person name="Goldberg J."/>
            <person name="Griggs A."/>
            <person name="Gujja S."/>
            <person name="Hansen M."/>
            <person name="Howarth C."/>
            <person name="Imamovic A."/>
            <person name="Larimer J."/>
            <person name="McCowen C."/>
            <person name="Montmayeur A."/>
            <person name="Murphy C."/>
            <person name="Neiman D."/>
            <person name="Pearson M."/>
            <person name="Priest M."/>
            <person name="Roberts A."/>
            <person name="Saif S."/>
            <person name="Shea T."/>
            <person name="Sisk P."/>
            <person name="Sykes S."/>
            <person name="Wortman J."/>
            <person name="Nusbaum C."/>
            <person name="Birren B."/>
        </authorList>
    </citation>
    <scope>NUCLEOTIDE SEQUENCE [LARGE SCALE GENOMIC DNA]</scope>
    <source>
        <strain evidence="2 3">VS20</strain>
    </source>
</reference>
<dbReference type="VEuPathDB" id="FungiDB:SDRG_16937"/>
<dbReference type="Pfam" id="PF16117">
    <property type="entry name" value="DUF4833"/>
    <property type="match status" value="1"/>
</dbReference>
<proteinExistence type="predicted"/>
<dbReference type="Pfam" id="PF00787">
    <property type="entry name" value="PX"/>
    <property type="match status" value="1"/>
</dbReference>
<dbReference type="OrthoDB" id="79524at2759"/>
<accession>T0PSG1</accession>
<gene>
    <name evidence="2" type="ORF">SDRG_16937</name>
</gene>
<evidence type="ECO:0000313" key="2">
    <source>
        <dbReference type="EMBL" id="EQC25186.1"/>
    </source>
</evidence>
<dbReference type="CDD" id="cd06093">
    <property type="entry name" value="PX_domain"/>
    <property type="match status" value="1"/>
</dbReference>
<name>T0PSG1_SAPDV</name>
<protein>
    <recommendedName>
        <fullName evidence="1">PX domain-containing protein</fullName>
    </recommendedName>
</protein>
<dbReference type="InterPro" id="IPR023393">
    <property type="entry name" value="START-like_dom_sf"/>
</dbReference>
<evidence type="ECO:0000313" key="3">
    <source>
        <dbReference type="Proteomes" id="UP000030762"/>
    </source>
</evidence>
<dbReference type="EMBL" id="JH767295">
    <property type="protein sequence ID" value="EQC25186.1"/>
    <property type="molecule type" value="Genomic_DNA"/>
</dbReference>
<dbReference type="GeneID" id="19957664"/>
<organism evidence="2 3">
    <name type="scientific">Saprolegnia diclina (strain VS20)</name>
    <dbReference type="NCBI Taxonomy" id="1156394"/>
    <lineage>
        <taxon>Eukaryota</taxon>
        <taxon>Sar</taxon>
        <taxon>Stramenopiles</taxon>
        <taxon>Oomycota</taxon>
        <taxon>Saprolegniomycetes</taxon>
        <taxon>Saprolegniales</taxon>
        <taxon>Saprolegniaceae</taxon>
        <taxon>Saprolegnia</taxon>
    </lineage>
</organism>
<feature type="domain" description="PX" evidence="1">
    <location>
        <begin position="84"/>
        <end position="213"/>
    </location>
</feature>
<dbReference type="eggNOG" id="ENOG502S2CF">
    <property type="taxonomic scope" value="Eukaryota"/>
</dbReference>
<dbReference type="InterPro" id="IPR036871">
    <property type="entry name" value="PX_dom_sf"/>
</dbReference>
<dbReference type="AlphaFoldDB" id="T0PSG1"/>
<dbReference type="InterPro" id="IPR001683">
    <property type="entry name" value="PX_dom"/>
</dbReference>